<dbReference type="Gene3D" id="3.40.50.360">
    <property type="match status" value="1"/>
</dbReference>
<evidence type="ECO:0000256" key="5">
    <source>
        <dbReference type="ARBA" id="ARBA00022643"/>
    </source>
</evidence>
<dbReference type="InterPro" id="IPR039261">
    <property type="entry name" value="FNR_nucleotide-bd"/>
</dbReference>
<keyword evidence="10" id="KW-0486">Methionine biosynthesis</keyword>
<dbReference type="SUPFAM" id="SSF52343">
    <property type="entry name" value="Ferredoxin reductase-like, C-terminal NADP-linked domain"/>
    <property type="match status" value="1"/>
</dbReference>
<dbReference type="FunFam" id="3.40.50.360:FF:000025">
    <property type="entry name" value="methionine synthase reductase"/>
    <property type="match status" value="1"/>
</dbReference>
<proteinExistence type="predicted"/>
<dbReference type="PROSITE" id="PS50902">
    <property type="entry name" value="FLAVODOXIN_LIKE"/>
    <property type="match status" value="1"/>
</dbReference>
<dbReference type="PRINTS" id="PR00371">
    <property type="entry name" value="FPNCR"/>
</dbReference>
<keyword evidence="9" id="KW-0560">Oxidoreductase</keyword>
<dbReference type="PANTHER" id="PTHR19384">
    <property type="entry name" value="NITRIC OXIDE SYNTHASE-RELATED"/>
    <property type="match status" value="1"/>
</dbReference>
<dbReference type="GO" id="GO:0050667">
    <property type="term" value="P:homocysteine metabolic process"/>
    <property type="evidence" value="ECO:0007669"/>
    <property type="project" value="TreeGrafter"/>
</dbReference>
<dbReference type="Gene3D" id="1.20.990.10">
    <property type="entry name" value="NADPH-cytochrome p450 Reductase, Chain A, domain 3"/>
    <property type="match status" value="1"/>
</dbReference>
<evidence type="ECO:0000256" key="3">
    <source>
        <dbReference type="ARBA" id="ARBA00022605"/>
    </source>
</evidence>
<dbReference type="InterPro" id="IPR023173">
    <property type="entry name" value="NADPH_Cyt_P450_Rdtase_alpha"/>
</dbReference>
<dbReference type="GO" id="GO:0005829">
    <property type="term" value="C:cytosol"/>
    <property type="evidence" value="ECO:0007669"/>
    <property type="project" value="TreeGrafter"/>
</dbReference>
<keyword evidence="7" id="KW-0274">FAD</keyword>
<evidence type="ECO:0000256" key="1">
    <source>
        <dbReference type="ARBA" id="ARBA00001917"/>
    </source>
</evidence>
<keyword evidence="5" id="KW-0288">FMN</keyword>
<evidence type="ECO:0000256" key="12">
    <source>
        <dbReference type="ARBA" id="ARBA00040659"/>
    </source>
</evidence>
<dbReference type="Pfam" id="PF00667">
    <property type="entry name" value="FAD_binding_1"/>
    <property type="match status" value="2"/>
</dbReference>
<evidence type="ECO:0000313" key="15">
    <source>
        <dbReference type="Ensembl" id="ENSCANP00000024161.1"/>
    </source>
</evidence>
<dbReference type="InterPro" id="IPR001433">
    <property type="entry name" value="OxRdtase_FAD/NAD-bd"/>
</dbReference>
<comment type="cofactor">
    <cofactor evidence="1">
        <name>FMN</name>
        <dbReference type="ChEBI" id="CHEBI:58210"/>
    </cofactor>
</comment>
<dbReference type="Gene3D" id="2.40.30.10">
    <property type="entry name" value="Translation factors"/>
    <property type="match status" value="1"/>
</dbReference>
<keyword evidence="16" id="KW-1185">Reference proteome</keyword>
<dbReference type="Ensembl" id="ENSCANT00000047157.1">
    <property type="protein sequence ID" value="ENSCANP00000024161.1"/>
    <property type="gene ID" value="ENSCANG00000035484.1"/>
</dbReference>
<reference evidence="15" key="1">
    <citation type="submission" date="2025-08" db="UniProtKB">
        <authorList>
            <consortium name="Ensembl"/>
        </authorList>
    </citation>
    <scope>IDENTIFICATION</scope>
</reference>
<dbReference type="InterPro" id="IPR001709">
    <property type="entry name" value="Flavoprot_Pyr_Nucl_cyt_Rdtase"/>
</dbReference>
<protein>
    <recommendedName>
        <fullName evidence="12">Methionine synthase reductase</fullName>
        <ecNumber evidence="11">1.16.1.8</ecNumber>
    </recommendedName>
</protein>
<dbReference type="AlphaFoldDB" id="A0A2K5J5Y1"/>
<dbReference type="InterPro" id="IPR008254">
    <property type="entry name" value="Flavodoxin/NO_synth"/>
</dbReference>
<evidence type="ECO:0000256" key="7">
    <source>
        <dbReference type="ARBA" id="ARBA00022827"/>
    </source>
</evidence>
<evidence type="ECO:0000256" key="9">
    <source>
        <dbReference type="ARBA" id="ARBA00023002"/>
    </source>
</evidence>
<dbReference type="PANTHER" id="PTHR19384:SF84">
    <property type="entry name" value="METHIONINE SYNTHASE REDUCTASE"/>
    <property type="match status" value="1"/>
</dbReference>
<organism evidence="15 16">
    <name type="scientific">Colobus angolensis palliatus</name>
    <name type="common">Peters' Angolan colobus</name>
    <dbReference type="NCBI Taxonomy" id="336983"/>
    <lineage>
        <taxon>Eukaryota</taxon>
        <taxon>Metazoa</taxon>
        <taxon>Chordata</taxon>
        <taxon>Craniata</taxon>
        <taxon>Vertebrata</taxon>
        <taxon>Euteleostomi</taxon>
        <taxon>Mammalia</taxon>
        <taxon>Eutheria</taxon>
        <taxon>Euarchontoglires</taxon>
        <taxon>Primates</taxon>
        <taxon>Haplorrhini</taxon>
        <taxon>Catarrhini</taxon>
        <taxon>Cercopithecidae</taxon>
        <taxon>Colobinae</taxon>
        <taxon>Colobus</taxon>
    </lineage>
</organism>
<dbReference type="InterPro" id="IPR003097">
    <property type="entry name" value="CysJ-like_FAD-binding"/>
</dbReference>
<evidence type="ECO:0000256" key="10">
    <source>
        <dbReference type="ARBA" id="ARBA00023167"/>
    </source>
</evidence>
<dbReference type="Proteomes" id="UP000233080">
    <property type="component" value="Unassembled WGS sequence"/>
</dbReference>
<evidence type="ECO:0000256" key="4">
    <source>
        <dbReference type="ARBA" id="ARBA00022630"/>
    </source>
</evidence>
<evidence type="ECO:0000256" key="6">
    <source>
        <dbReference type="ARBA" id="ARBA00022691"/>
    </source>
</evidence>
<name>A0A2K5J5Y1_COLAP</name>
<dbReference type="PROSITE" id="PS51384">
    <property type="entry name" value="FAD_FR"/>
    <property type="match status" value="1"/>
</dbReference>
<dbReference type="EC" id="1.16.1.8" evidence="11"/>
<evidence type="ECO:0000256" key="11">
    <source>
        <dbReference type="ARBA" id="ARBA00039088"/>
    </source>
</evidence>
<dbReference type="Gene3D" id="3.40.50.80">
    <property type="entry name" value="Nucleotide-binding domain of ferredoxin-NADP reductase (FNR) module"/>
    <property type="match status" value="1"/>
</dbReference>
<evidence type="ECO:0000259" key="13">
    <source>
        <dbReference type="PROSITE" id="PS50902"/>
    </source>
</evidence>
<comment type="cofactor">
    <cofactor evidence="2">
        <name>FAD</name>
        <dbReference type="ChEBI" id="CHEBI:57692"/>
    </cofactor>
</comment>
<keyword evidence="8" id="KW-0521">NADP</keyword>
<dbReference type="Pfam" id="PF00258">
    <property type="entry name" value="Flavodoxin_1"/>
    <property type="match status" value="1"/>
</dbReference>
<keyword evidence="6" id="KW-0949">S-adenosyl-L-methionine</keyword>
<dbReference type="SUPFAM" id="SSF52218">
    <property type="entry name" value="Flavoproteins"/>
    <property type="match status" value="1"/>
</dbReference>
<feature type="domain" description="Flavodoxin-like" evidence="13">
    <location>
        <begin position="4"/>
        <end position="147"/>
    </location>
</feature>
<sequence length="608" mass="67831">MRRFLLLYATQQGQAKAIAEEICEQAVVHGFSADLHCISESSKYDLKTETAPLVVVVSTTGTGDPPDTARKFVKEIQNQTLPADFFAHLRYGLLGLGDSEYTYFCNGGKIIDKRLQELGARHFYDTGHADDCVGLELVVEPWIAGLWPALREHFRSSRGQEEISGTPPVASPASSRTDLVKSELLHIESQVELLRFDDSGRKDSEVLKQNAVNSNQSNVLIEDFESSLTRSVPPLSQASLNVPALPPEYLQVHLQESLGQEESQASVTSADPIFQVPISKAVQLTTNDAIKTTLLVELDISKTDFSYQPGDAFSVICPNSDSEVQSLLQRLQLEDKRKHYVLLKIKTDTKKKEHLPKLQPRPYSCASSSLFHPGKLHFVFNVVEFLSTAPTEVLRKGVCTGWLALLVASVLQPNPYASHEDSRIALAPKISISPRTTNCFHLPNDPSIPLIMVGPGTGIAPFIGFLQHREKLQEQHPDGNFGAVWLFFGCRHKDRDYLFRKELRHFLKHGILTHLKVSFSRDAPVGEGEATAKYVQDNIQLHGQEVVRILLHENGRIYVCGDAKNMAKDVHDALVEIISKEIGVEKLEAMKTLATLKEEKRYLQDIWS</sequence>
<dbReference type="InterPro" id="IPR029039">
    <property type="entry name" value="Flavoprotein-like_sf"/>
</dbReference>
<dbReference type="GO" id="GO:0050660">
    <property type="term" value="F:flavin adenine dinucleotide binding"/>
    <property type="evidence" value="ECO:0007669"/>
    <property type="project" value="TreeGrafter"/>
</dbReference>
<dbReference type="InterPro" id="IPR017927">
    <property type="entry name" value="FAD-bd_FR_type"/>
</dbReference>
<reference evidence="15" key="2">
    <citation type="submission" date="2025-09" db="UniProtKB">
        <authorList>
            <consortium name="Ensembl"/>
        </authorList>
    </citation>
    <scope>IDENTIFICATION</scope>
</reference>
<dbReference type="SUPFAM" id="SSF63380">
    <property type="entry name" value="Riboflavin synthase domain-like"/>
    <property type="match status" value="1"/>
</dbReference>
<keyword evidence="4" id="KW-0285">Flavoprotein</keyword>
<accession>A0A2K5J5Y1</accession>
<dbReference type="InterPro" id="IPR001094">
    <property type="entry name" value="Flavdoxin-like"/>
</dbReference>
<dbReference type="InterPro" id="IPR017938">
    <property type="entry name" value="Riboflavin_synthase-like_b-brl"/>
</dbReference>
<evidence type="ECO:0000256" key="2">
    <source>
        <dbReference type="ARBA" id="ARBA00001974"/>
    </source>
</evidence>
<dbReference type="PRINTS" id="PR00369">
    <property type="entry name" value="FLAVODOXIN"/>
</dbReference>
<keyword evidence="3" id="KW-0028">Amino-acid biosynthesis</keyword>
<dbReference type="GO" id="GO:0030586">
    <property type="term" value="F:[methionine synthase] reductase (NADPH) activity"/>
    <property type="evidence" value="ECO:0007669"/>
    <property type="project" value="UniProtKB-EC"/>
</dbReference>
<evidence type="ECO:0000259" key="14">
    <source>
        <dbReference type="PROSITE" id="PS51384"/>
    </source>
</evidence>
<dbReference type="GO" id="GO:0010181">
    <property type="term" value="F:FMN binding"/>
    <property type="evidence" value="ECO:0007669"/>
    <property type="project" value="InterPro"/>
</dbReference>
<evidence type="ECO:0000313" key="16">
    <source>
        <dbReference type="Proteomes" id="UP000233080"/>
    </source>
</evidence>
<feature type="domain" description="FAD-binding FR-type" evidence="14">
    <location>
        <begin position="271"/>
        <end position="443"/>
    </location>
</feature>
<dbReference type="FunFam" id="3.40.50.80:FF:000018">
    <property type="entry name" value="NADPH--cytochrome P450 reductase"/>
    <property type="match status" value="1"/>
</dbReference>
<evidence type="ECO:0000256" key="8">
    <source>
        <dbReference type="ARBA" id="ARBA00022857"/>
    </source>
</evidence>
<dbReference type="Pfam" id="PF00175">
    <property type="entry name" value="NAD_binding_1"/>
    <property type="match status" value="1"/>
</dbReference>
<dbReference type="GO" id="GO:0009086">
    <property type="term" value="P:methionine biosynthetic process"/>
    <property type="evidence" value="ECO:0007669"/>
    <property type="project" value="UniProtKB-KW"/>
</dbReference>